<dbReference type="PROSITE" id="PS00028">
    <property type="entry name" value="ZINC_FINGER_C2H2_1"/>
    <property type="match status" value="2"/>
</dbReference>
<dbReference type="OrthoDB" id="6077919at2759"/>
<dbReference type="SUPFAM" id="SSF57667">
    <property type="entry name" value="beta-beta-alpha zinc fingers"/>
    <property type="match status" value="1"/>
</dbReference>
<dbReference type="SMART" id="SM00355">
    <property type="entry name" value="ZnF_C2H2"/>
    <property type="match status" value="3"/>
</dbReference>
<dbReference type="STRING" id="318479.A0A158Q2L5"/>
<dbReference type="WBParaSite" id="DME_0000038401-mRNA-1">
    <property type="protein sequence ID" value="DME_0000038401-mRNA-1"/>
    <property type="gene ID" value="DME_0000038401"/>
</dbReference>
<accession>A0A158Q2L5</accession>
<dbReference type="PANTHER" id="PTHR24388">
    <property type="entry name" value="ZINC FINGER PROTEIN"/>
    <property type="match status" value="1"/>
</dbReference>
<dbReference type="Gene3D" id="3.30.160.60">
    <property type="entry name" value="Classic Zinc Finger"/>
    <property type="match status" value="1"/>
</dbReference>
<proteinExistence type="predicted"/>
<dbReference type="FunFam" id="3.30.160.60:FF:000446">
    <property type="entry name" value="Zinc finger protein"/>
    <property type="match status" value="1"/>
</dbReference>
<gene>
    <name evidence="9" type="ORF">DME_LOCUS4744</name>
</gene>
<feature type="domain" description="C2H2-type" evidence="8">
    <location>
        <begin position="246"/>
        <end position="269"/>
    </location>
</feature>
<dbReference type="EMBL" id="UYYG01001150">
    <property type="protein sequence ID" value="VDN54771.1"/>
    <property type="molecule type" value="Genomic_DNA"/>
</dbReference>
<keyword evidence="4 7" id="KW-0863">Zinc-finger</keyword>
<evidence type="ECO:0000256" key="3">
    <source>
        <dbReference type="ARBA" id="ARBA00022737"/>
    </source>
</evidence>
<reference evidence="9 11" key="2">
    <citation type="submission" date="2018-11" db="EMBL/GenBank/DDBJ databases">
        <authorList>
            <consortium name="Pathogen Informatics"/>
        </authorList>
    </citation>
    <scope>NUCLEOTIDE SEQUENCE [LARGE SCALE GENOMIC DNA]</scope>
</reference>
<dbReference type="PROSITE" id="PS50157">
    <property type="entry name" value="ZINC_FINGER_C2H2_2"/>
    <property type="match status" value="2"/>
</dbReference>
<evidence type="ECO:0000259" key="8">
    <source>
        <dbReference type="PROSITE" id="PS50157"/>
    </source>
</evidence>
<comment type="subcellular location">
    <subcellularLocation>
        <location evidence="1">Nucleus</location>
    </subcellularLocation>
</comment>
<keyword evidence="6" id="KW-0539">Nucleus</keyword>
<dbReference type="Pfam" id="PF00096">
    <property type="entry name" value="zf-C2H2"/>
    <property type="match status" value="2"/>
</dbReference>
<keyword evidence="5" id="KW-0862">Zinc</keyword>
<evidence type="ECO:0000256" key="7">
    <source>
        <dbReference type="PROSITE-ProRule" id="PRU00042"/>
    </source>
</evidence>
<name>A0A158Q2L5_DRAME</name>
<dbReference type="GO" id="GO:0008270">
    <property type="term" value="F:zinc ion binding"/>
    <property type="evidence" value="ECO:0007669"/>
    <property type="project" value="UniProtKB-KW"/>
</dbReference>
<evidence type="ECO:0000256" key="6">
    <source>
        <dbReference type="ARBA" id="ARBA00023242"/>
    </source>
</evidence>
<keyword evidence="3" id="KW-0677">Repeat</keyword>
<evidence type="ECO:0000256" key="4">
    <source>
        <dbReference type="ARBA" id="ARBA00022771"/>
    </source>
</evidence>
<keyword evidence="11" id="KW-1185">Reference proteome</keyword>
<evidence type="ECO:0000256" key="5">
    <source>
        <dbReference type="ARBA" id="ARBA00022833"/>
    </source>
</evidence>
<evidence type="ECO:0000256" key="2">
    <source>
        <dbReference type="ARBA" id="ARBA00022723"/>
    </source>
</evidence>
<protein>
    <submittedName>
        <fullName evidence="12">C2H2-type domain-containing protein</fullName>
    </submittedName>
</protein>
<dbReference type="InterPro" id="IPR013087">
    <property type="entry name" value="Znf_C2H2_type"/>
</dbReference>
<dbReference type="InterPro" id="IPR036236">
    <property type="entry name" value="Znf_C2H2_sf"/>
</dbReference>
<evidence type="ECO:0000313" key="11">
    <source>
        <dbReference type="Proteomes" id="UP000274756"/>
    </source>
</evidence>
<evidence type="ECO:0000313" key="12">
    <source>
        <dbReference type="WBParaSite" id="DME_0000038401-mRNA-1"/>
    </source>
</evidence>
<feature type="domain" description="C2H2-type" evidence="8">
    <location>
        <begin position="217"/>
        <end position="245"/>
    </location>
</feature>
<sequence>MSVEDFKYYLECLCSSFRSIKDEDSQVKSLRLLENAVHDLTSFLCRRKLENNASRTVTQEAEWLIQETYGEAWSEQNQNPAVVGNQFEDFLYNHAAANETEHDYLMTALFDCGVNSSSDFTSEELSSNEQAVDNTYHKGCSNISGSLFGACPMNKSLNSTKKTNNIHQSEKMECASLDVGAIIYQNFNKVGRPKTGINLTCATCGITFESRKQLYSVLCAFCGKGFKEVGAMKIHIRYVHEKSKNMVCTKCEKRFVTSSDLVRHMQICHMFFKLYPCTLCGKEFKTLANARHHRLENCECKL</sequence>
<dbReference type="InterPro" id="IPR050527">
    <property type="entry name" value="Snail/Krueppel_Znf"/>
</dbReference>
<evidence type="ECO:0000313" key="10">
    <source>
        <dbReference type="Proteomes" id="UP000038040"/>
    </source>
</evidence>
<dbReference type="GO" id="GO:0000981">
    <property type="term" value="F:DNA-binding transcription factor activity, RNA polymerase II-specific"/>
    <property type="evidence" value="ECO:0007669"/>
    <property type="project" value="TreeGrafter"/>
</dbReference>
<dbReference type="Proteomes" id="UP000038040">
    <property type="component" value="Unplaced"/>
</dbReference>
<evidence type="ECO:0000256" key="1">
    <source>
        <dbReference type="ARBA" id="ARBA00004123"/>
    </source>
</evidence>
<dbReference type="GO" id="GO:0000122">
    <property type="term" value="P:negative regulation of transcription by RNA polymerase II"/>
    <property type="evidence" value="ECO:0007669"/>
    <property type="project" value="UniProtKB-ARBA"/>
</dbReference>
<reference evidence="12" key="1">
    <citation type="submission" date="2016-04" db="UniProtKB">
        <authorList>
            <consortium name="WormBaseParasite"/>
        </authorList>
    </citation>
    <scope>IDENTIFICATION</scope>
</reference>
<evidence type="ECO:0000313" key="9">
    <source>
        <dbReference type="EMBL" id="VDN54771.1"/>
    </source>
</evidence>
<dbReference type="AlphaFoldDB" id="A0A158Q2L5"/>
<dbReference type="GO" id="GO:0000978">
    <property type="term" value="F:RNA polymerase II cis-regulatory region sequence-specific DNA binding"/>
    <property type="evidence" value="ECO:0007669"/>
    <property type="project" value="TreeGrafter"/>
</dbReference>
<organism evidence="10 12">
    <name type="scientific">Dracunculus medinensis</name>
    <name type="common">Guinea worm</name>
    <dbReference type="NCBI Taxonomy" id="318479"/>
    <lineage>
        <taxon>Eukaryota</taxon>
        <taxon>Metazoa</taxon>
        <taxon>Ecdysozoa</taxon>
        <taxon>Nematoda</taxon>
        <taxon>Chromadorea</taxon>
        <taxon>Rhabditida</taxon>
        <taxon>Spirurina</taxon>
        <taxon>Dracunculoidea</taxon>
        <taxon>Dracunculidae</taxon>
        <taxon>Dracunculus</taxon>
    </lineage>
</organism>
<dbReference type="GO" id="GO:0005634">
    <property type="term" value="C:nucleus"/>
    <property type="evidence" value="ECO:0007669"/>
    <property type="project" value="UniProtKB-SubCell"/>
</dbReference>
<keyword evidence="2" id="KW-0479">Metal-binding</keyword>
<dbReference type="PANTHER" id="PTHR24388:SF54">
    <property type="entry name" value="PROTEIN ESCARGOT"/>
    <property type="match status" value="1"/>
</dbReference>
<dbReference type="Proteomes" id="UP000274756">
    <property type="component" value="Unassembled WGS sequence"/>
</dbReference>